<evidence type="ECO:0000256" key="1">
    <source>
        <dbReference type="ARBA" id="ARBA00004377"/>
    </source>
</evidence>
<comment type="similarity">
    <text evidence="2">Belongs to the GSP L family.</text>
</comment>
<evidence type="ECO:0000256" key="4">
    <source>
        <dbReference type="ARBA" id="ARBA00022475"/>
    </source>
</evidence>
<evidence type="ECO:0000256" key="2">
    <source>
        <dbReference type="ARBA" id="ARBA00005318"/>
    </source>
</evidence>
<evidence type="ECO:0000259" key="11">
    <source>
        <dbReference type="Pfam" id="PF12693"/>
    </source>
</evidence>
<gene>
    <name evidence="12" type="primary">gspL</name>
    <name evidence="12" type="ORF">WKW82_08165</name>
</gene>
<evidence type="ECO:0000313" key="12">
    <source>
        <dbReference type="EMBL" id="MEJ8846619.1"/>
    </source>
</evidence>
<dbReference type="InterPro" id="IPR007812">
    <property type="entry name" value="T2SS_protein-GspL"/>
</dbReference>
<evidence type="ECO:0000256" key="8">
    <source>
        <dbReference type="ARBA" id="ARBA00022989"/>
    </source>
</evidence>
<feature type="domain" description="GspL periplasmic" evidence="11">
    <location>
        <begin position="256"/>
        <end position="372"/>
    </location>
</feature>
<keyword evidence="9" id="KW-0472">Membrane</keyword>
<evidence type="ECO:0000259" key="10">
    <source>
        <dbReference type="Pfam" id="PF05134"/>
    </source>
</evidence>
<sequence>MPELIVCPPLSRAHGGVEHGWALAADDGRTLLSHGSAPLALLPAGNDVTLLVPGAALSWHAVALPPGNLGGAARLRALLDGLLEDRLLDEPESLHFALEPGAKPGATVWIAASHRIELRAAVQALESAGRRVTRIVPEFAPQPADAPAMLFATGEPESAQLTVCDANGVATLPLNTASLTLVGGAPLDTAVASAEPAVAAQAEALLGQRLPIAQTPERWLQAARTSWDLAQFDLASSGRARAGKKVGALWHALRHAPQWRAARWGAVVLVLAQLVGLNAWAWKERNALEAKRSRINAILLQTFPSVKVVLDAPLQMASEVAALQQATGGVAALDLEPMLAVLGASLPPGRVPTALDYSAGQLRLRGLNLSATEVATLMNTITTRGYTARSEGDLLLVQAEVRR</sequence>
<dbReference type="Pfam" id="PF05134">
    <property type="entry name" value="T2SSL"/>
    <property type="match status" value="1"/>
</dbReference>
<keyword evidence="6" id="KW-0812">Transmembrane</keyword>
<feature type="domain" description="GspL cytoplasmic actin-ATPase-like" evidence="10">
    <location>
        <begin position="37"/>
        <end position="139"/>
    </location>
</feature>
<dbReference type="EMBL" id="JBBKZT010000003">
    <property type="protein sequence ID" value="MEJ8846619.1"/>
    <property type="molecule type" value="Genomic_DNA"/>
</dbReference>
<dbReference type="SUPFAM" id="SSF53067">
    <property type="entry name" value="Actin-like ATPase domain"/>
    <property type="match status" value="1"/>
</dbReference>
<dbReference type="InterPro" id="IPR025691">
    <property type="entry name" value="GspL_pp_dom"/>
</dbReference>
<dbReference type="RefSeq" id="WP_340341764.1">
    <property type="nucleotide sequence ID" value="NZ_JBBKZT010000003.1"/>
</dbReference>
<keyword evidence="5" id="KW-0997">Cell inner membrane</keyword>
<organism evidence="12 13">
    <name type="scientific">Variovorax rhizosphaerae</name>
    <dbReference type="NCBI Taxonomy" id="1836200"/>
    <lineage>
        <taxon>Bacteria</taxon>
        <taxon>Pseudomonadati</taxon>
        <taxon>Pseudomonadota</taxon>
        <taxon>Betaproteobacteria</taxon>
        <taxon>Burkholderiales</taxon>
        <taxon>Comamonadaceae</taxon>
        <taxon>Variovorax</taxon>
    </lineage>
</organism>
<evidence type="ECO:0000256" key="9">
    <source>
        <dbReference type="ARBA" id="ARBA00023136"/>
    </source>
</evidence>
<keyword evidence="7" id="KW-0653">Protein transport</keyword>
<proteinExistence type="inferred from homology"/>
<keyword evidence="8" id="KW-1133">Transmembrane helix</keyword>
<dbReference type="Gene3D" id="3.30.420.380">
    <property type="match status" value="1"/>
</dbReference>
<dbReference type="Proteomes" id="UP001385892">
    <property type="component" value="Unassembled WGS sequence"/>
</dbReference>
<comment type="subcellular location">
    <subcellularLocation>
        <location evidence="1">Cell inner membrane</location>
        <topology evidence="1">Single-pass membrane protein</topology>
    </subcellularLocation>
</comment>
<dbReference type="Pfam" id="PF12693">
    <property type="entry name" value="GspL_C"/>
    <property type="match status" value="1"/>
</dbReference>
<reference evidence="12 13" key="1">
    <citation type="submission" date="2024-03" db="EMBL/GenBank/DDBJ databases">
        <title>Novel species of the genus Variovorax.</title>
        <authorList>
            <person name="Liu Q."/>
            <person name="Xin Y.-H."/>
        </authorList>
    </citation>
    <scope>NUCLEOTIDE SEQUENCE [LARGE SCALE GENOMIC DNA]</scope>
    <source>
        <strain evidence="12 13">KACC 18900</strain>
    </source>
</reference>
<evidence type="ECO:0000313" key="13">
    <source>
        <dbReference type="Proteomes" id="UP001385892"/>
    </source>
</evidence>
<dbReference type="InterPro" id="IPR043129">
    <property type="entry name" value="ATPase_NBD"/>
</dbReference>
<evidence type="ECO:0000256" key="6">
    <source>
        <dbReference type="ARBA" id="ARBA00022692"/>
    </source>
</evidence>
<keyword evidence="4" id="KW-1003">Cell membrane</keyword>
<comment type="caution">
    <text evidence="12">The sequence shown here is derived from an EMBL/GenBank/DDBJ whole genome shotgun (WGS) entry which is preliminary data.</text>
</comment>
<keyword evidence="13" id="KW-1185">Reference proteome</keyword>
<evidence type="ECO:0000256" key="3">
    <source>
        <dbReference type="ARBA" id="ARBA00022448"/>
    </source>
</evidence>
<accession>A0ABU8WI61</accession>
<dbReference type="InterPro" id="IPR024230">
    <property type="entry name" value="GspL_cyto_dom"/>
</dbReference>
<keyword evidence="3" id="KW-0813">Transport</keyword>
<protein>
    <submittedName>
        <fullName evidence="12">Type II secretion system protein GspL</fullName>
    </submittedName>
</protein>
<name>A0ABU8WI61_9BURK</name>
<dbReference type="NCBIfam" id="TIGR01709">
    <property type="entry name" value="typeII_sec_gspL"/>
    <property type="match status" value="1"/>
</dbReference>
<evidence type="ECO:0000256" key="7">
    <source>
        <dbReference type="ARBA" id="ARBA00022927"/>
    </source>
</evidence>
<evidence type="ECO:0000256" key="5">
    <source>
        <dbReference type="ARBA" id="ARBA00022519"/>
    </source>
</evidence>